<dbReference type="AlphaFoldDB" id="A0A133RRW0"/>
<gene>
    <name evidence="1" type="ORF">HMPREF3228_01949</name>
</gene>
<organism evidence="1 2">
    <name type="scientific">Streptococcus mitis</name>
    <dbReference type="NCBI Taxonomy" id="28037"/>
    <lineage>
        <taxon>Bacteria</taxon>
        <taxon>Bacillati</taxon>
        <taxon>Bacillota</taxon>
        <taxon>Bacilli</taxon>
        <taxon>Lactobacillales</taxon>
        <taxon>Streptococcaceae</taxon>
        <taxon>Streptococcus</taxon>
        <taxon>Streptococcus mitis group</taxon>
    </lineage>
</organism>
<evidence type="ECO:0000313" key="1">
    <source>
        <dbReference type="EMBL" id="KXA57875.1"/>
    </source>
</evidence>
<name>A0A133RRW0_STRMT</name>
<sequence length="45" mass="5284">MSYARKTNYLFPTAFRVGSIPFFINFDDIEKIRPASIQTRTPLLF</sequence>
<reference evidence="1 2" key="1">
    <citation type="submission" date="2016-01" db="EMBL/GenBank/DDBJ databases">
        <authorList>
            <person name="Oliw E.H."/>
        </authorList>
    </citation>
    <scope>NUCLEOTIDE SEQUENCE [LARGE SCALE GENOMIC DNA]</scope>
    <source>
        <strain evidence="1 2">CMW7705B</strain>
    </source>
</reference>
<comment type="caution">
    <text evidence="1">The sequence shown here is derived from an EMBL/GenBank/DDBJ whole genome shotgun (WGS) entry which is preliminary data.</text>
</comment>
<protein>
    <submittedName>
        <fullName evidence="1">Uncharacterized protein</fullName>
    </submittedName>
</protein>
<dbReference type="PATRIC" id="fig|28037.231.peg.1926"/>
<evidence type="ECO:0000313" key="2">
    <source>
        <dbReference type="Proteomes" id="UP000070065"/>
    </source>
</evidence>
<dbReference type="EMBL" id="LRQR01000110">
    <property type="protein sequence ID" value="KXA57875.1"/>
    <property type="molecule type" value="Genomic_DNA"/>
</dbReference>
<accession>A0A133RRW0</accession>
<dbReference type="Proteomes" id="UP000070065">
    <property type="component" value="Unassembled WGS sequence"/>
</dbReference>
<proteinExistence type="predicted"/>